<evidence type="ECO:0000256" key="2">
    <source>
        <dbReference type="SAM" id="Phobius"/>
    </source>
</evidence>
<feature type="transmembrane region" description="Helical" evidence="2">
    <location>
        <begin position="12"/>
        <end position="35"/>
    </location>
</feature>
<feature type="coiled-coil region" evidence="1">
    <location>
        <begin position="69"/>
        <end position="96"/>
    </location>
</feature>
<dbReference type="EMBL" id="WLYX01000001">
    <property type="protein sequence ID" value="MTD33422.1"/>
    <property type="molecule type" value="Genomic_DNA"/>
</dbReference>
<evidence type="ECO:0000313" key="4">
    <source>
        <dbReference type="Proteomes" id="UP000446658"/>
    </source>
</evidence>
<dbReference type="Proteomes" id="UP000446658">
    <property type="component" value="Unassembled WGS sequence"/>
</dbReference>
<reference evidence="3 4" key="1">
    <citation type="submission" date="2019-11" db="EMBL/GenBank/DDBJ databases">
        <title>Draft genome sequence of Paludibacterium sp. dN18-1.</title>
        <authorList>
            <person name="Im W.-T."/>
        </authorList>
    </citation>
    <scope>NUCLEOTIDE SEQUENCE [LARGE SCALE GENOMIC DNA]</scope>
    <source>
        <strain evidence="4">dN 18-1</strain>
    </source>
</reference>
<keyword evidence="1" id="KW-0175">Coiled coil</keyword>
<gene>
    <name evidence="3" type="ORF">GKE73_10885</name>
</gene>
<organism evidence="3 4">
    <name type="scientific">Paludibacterium denitrificans</name>
    <dbReference type="NCBI Taxonomy" id="2675226"/>
    <lineage>
        <taxon>Bacteria</taxon>
        <taxon>Pseudomonadati</taxon>
        <taxon>Pseudomonadota</taxon>
        <taxon>Betaproteobacteria</taxon>
        <taxon>Neisseriales</taxon>
        <taxon>Chromobacteriaceae</taxon>
        <taxon>Paludibacterium</taxon>
    </lineage>
</organism>
<evidence type="ECO:0008006" key="5">
    <source>
        <dbReference type="Google" id="ProtNLM"/>
    </source>
</evidence>
<keyword evidence="2" id="KW-0812">Transmembrane</keyword>
<keyword evidence="2" id="KW-1133">Transmembrane helix</keyword>
<proteinExistence type="predicted"/>
<keyword evidence="4" id="KW-1185">Reference proteome</keyword>
<accession>A0A844GCF3</accession>
<dbReference type="AlphaFoldDB" id="A0A844GCF3"/>
<sequence>MSEKPEQKMPLWGLPALSWLVSFYFLLGFAANVGFPPDRRLLVGDTLYVLLWLFFLFLPFFTKIKIGTFLELEREVEKAKEELREFKAEVRNSMSVLSTNVNTIGGMTNQVTVNILGLAELRKARQIVEAQAPIDTKQTAQQVEERILLQSEDPTLALARTRIDIERLLRNILGKCTTPTAGKEDAVKFLGINQLFDLFISQNKQSAYLKKAFRYVTQICNAAIHAQRVSDEQAREALALGAQIIAVLREVAGDVE</sequence>
<keyword evidence="2" id="KW-0472">Membrane</keyword>
<name>A0A844GCF3_9NEIS</name>
<comment type="caution">
    <text evidence="3">The sequence shown here is derived from an EMBL/GenBank/DDBJ whole genome shotgun (WGS) entry which is preliminary data.</text>
</comment>
<evidence type="ECO:0000256" key="1">
    <source>
        <dbReference type="SAM" id="Coils"/>
    </source>
</evidence>
<protein>
    <recommendedName>
        <fullName evidence="5">DUF4145 domain-containing protein</fullName>
    </recommendedName>
</protein>
<feature type="transmembrane region" description="Helical" evidence="2">
    <location>
        <begin position="41"/>
        <end position="61"/>
    </location>
</feature>
<evidence type="ECO:0000313" key="3">
    <source>
        <dbReference type="EMBL" id="MTD33422.1"/>
    </source>
</evidence>